<keyword evidence="3" id="KW-1185">Reference proteome</keyword>
<evidence type="ECO:0000259" key="1">
    <source>
        <dbReference type="Pfam" id="PF00425"/>
    </source>
</evidence>
<dbReference type="InterPro" id="IPR015890">
    <property type="entry name" value="Chorismate_C"/>
</dbReference>
<gene>
    <name evidence="2" type="primary">pabB</name>
    <name evidence="2" type="ORF">ACFPT7_00820</name>
</gene>
<dbReference type="PANTHER" id="PTHR11236">
    <property type="entry name" value="AMINOBENZOATE/ANTHRANILATE SYNTHASE"/>
    <property type="match status" value="1"/>
</dbReference>
<dbReference type="EC" id="2.6.1.85" evidence="2"/>
<dbReference type="Pfam" id="PF01063">
    <property type="entry name" value="Aminotran_4"/>
    <property type="match status" value="1"/>
</dbReference>
<dbReference type="InterPro" id="IPR036038">
    <property type="entry name" value="Aminotransferase-like"/>
</dbReference>
<organism evidence="2 3">
    <name type="scientific">Acidicapsa dinghuensis</name>
    <dbReference type="NCBI Taxonomy" id="2218256"/>
    <lineage>
        <taxon>Bacteria</taxon>
        <taxon>Pseudomonadati</taxon>
        <taxon>Acidobacteriota</taxon>
        <taxon>Terriglobia</taxon>
        <taxon>Terriglobales</taxon>
        <taxon>Acidobacteriaceae</taxon>
        <taxon>Acidicapsa</taxon>
    </lineage>
</organism>
<dbReference type="InterPro" id="IPR043132">
    <property type="entry name" value="BCAT-like_C"/>
</dbReference>
<dbReference type="Gene3D" id="3.60.120.10">
    <property type="entry name" value="Anthranilate synthase"/>
    <property type="match status" value="1"/>
</dbReference>
<dbReference type="GO" id="GO:0046820">
    <property type="term" value="F:4-amino-4-deoxychorismate synthase activity"/>
    <property type="evidence" value="ECO:0007669"/>
    <property type="project" value="UniProtKB-EC"/>
</dbReference>
<sequence length="629" mass="69948">MQQVVRHPSEWSAAAASEPGSVLLQRVPSHGDLGRSMLFSNPARIIAAHHPKHLPEALDAVEEALAEGLYIAGYIAYEAGFALEPSLANLSSTLPNNEPLLWFGCYRSPEISQETIVSQVATTPSVHPQFLLSADEHADRVEAIRSLIAAGETYQANLTTEVLWHTNESPAEMYQRFLRAQPVPYAAMLHPIPGWHILSLSPELFFARHGDRIITRPMKGTAAPGMDAAELRANSAWLQSDEKNRAENLMIVDLLRNDLGRICKMGSVHVSDLFKVEQYPTVLQMTSTIEGTLREGVGYPEIFRALFPSGSIVGAPKIHTMRLLHALENQPRGVYTGAIGYISPHGEAEFNVAIRTISLRGNEARLGVGSGIVYDSRPETEYAECHTKINFLTREPVQDFELIETLLLHRGSYTLLPEHIERMRQSADYFDMPFDITRVHEALEEAAQASPSEAQTRVRVLLRQDGAVTWTASGITGQPETPATLLLSPEKTDPSDRFLRHKTTRRAFYDEAFRHAQTLGLTDALFRNTRNEITEGAIHNIIAVVDSLWLTPPLASGVLPGVYRQHLLQQGQLTERVLTIHDLMQASTIYICNSVRGLRPVERIVEHIVEQSGQDGFETIWHDPTLCSA</sequence>
<evidence type="ECO:0000313" key="3">
    <source>
        <dbReference type="Proteomes" id="UP001596091"/>
    </source>
</evidence>
<dbReference type="PRINTS" id="PR00095">
    <property type="entry name" value="ANTSNTHASEI"/>
</dbReference>
<dbReference type="EMBL" id="JBHSPH010000001">
    <property type="protein sequence ID" value="MFC5860828.1"/>
    <property type="molecule type" value="Genomic_DNA"/>
</dbReference>
<dbReference type="NCBIfam" id="TIGR00553">
    <property type="entry name" value="pabB"/>
    <property type="match status" value="1"/>
</dbReference>
<comment type="caution">
    <text evidence="2">The sequence shown here is derived from an EMBL/GenBank/DDBJ whole genome shotgun (WGS) entry which is preliminary data.</text>
</comment>
<dbReference type="InterPro" id="IPR001544">
    <property type="entry name" value="Aminotrans_IV"/>
</dbReference>
<name>A0ABW1EBQ3_9BACT</name>
<dbReference type="InterPro" id="IPR043131">
    <property type="entry name" value="BCAT-like_N"/>
</dbReference>
<dbReference type="Proteomes" id="UP001596091">
    <property type="component" value="Unassembled WGS sequence"/>
</dbReference>
<accession>A0ABW1EBQ3</accession>
<dbReference type="Gene3D" id="3.20.10.10">
    <property type="entry name" value="D-amino Acid Aminotransferase, subunit A, domain 2"/>
    <property type="match status" value="1"/>
</dbReference>
<evidence type="ECO:0000313" key="2">
    <source>
        <dbReference type="EMBL" id="MFC5860828.1"/>
    </source>
</evidence>
<dbReference type="InterPro" id="IPR005801">
    <property type="entry name" value="ADC_synthase"/>
</dbReference>
<dbReference type="InterPro" id="IPR019999">
    <property type="entry name" value="Anth_synth_I-like"/>
</dbReference>
<dbReference type="SUPFAM" id="SSF56752">
    <property type="entry name" value="D-aminoacid aminotransferase-like PLP-dependent enzymes"/>
    <property type="match status" value="1"/>
</dbReference>
<dbReference type="InterPro" id="IPR005802">
    <property type="entry name" value="ADC_synth_comp_1"/>
</dbReference>
<dbReference type="Pfam" id="PF00425">
    <property type="entry name" value="Chorismate_bind"/>
    <property type="match status" value="1"/>
</dbReference>
<keyword evidence="2" id="KW-0032">Aminotransferase</keyword>
<proteinExistence type="predicted"/>
<keyword evidence="2" id="KW-0808">Transferase</keyword>
<reference evidence="3" key="1">
    <citation type="journal article" date="2019" name="Int. J. Syst. Evol. Microbiol.">
        <title>The Global Catalogue of Microorganisms (GCM) 10K type strain sequencing project: providing services to taxonomists for standard genome sequencing and annotation.</title>
        <authorList>
            <consortium name="The Broad Institute Genomics Platform"/>
            <consortium name="The Broad Institute Genome Sequencing Center for Infectious Disease"/>
            <person name="Wu L."/>
            <person name="Ma J."/>
        </authorList>
    </citation>
    <scope>NUCLEOTIDE SEQUENCE [LARGE SCALE GENOMIC DNA]</scope>
    <source>
        <strain evidence="3">JCM 4087</strain>
    </source>
</reference>
<dbReference type="RefSeq" id="WP_263335019.1">
    <property type="nucleotide sequence ID" value="NZ_JAGSYH010000002.1"/>
</dbReference>
<protein>
    <submittedName>
        <fullName evidence="2">Aminodeoxychorismate synthase component I</fullName>
        <ecNumber evidence="2">2.6.1.85</ecNumber>
    </submittedName>
</protein>
<dbReference type="Gene3D" id="3.30.470.10">
    <property type="match status" value="1"/>
</dbReference>
<dbReference type="PANTHER" id="PTHR11236:SF50">
    <property type="entry name" value="AMINODEOXYCHORISMATE SYNTHASE COMPONENT 1"/>
    <property type="match status" value="1"/>
</dbReference>
<feature type="domain" description="Chorismate-utilising enzyme C-terminal" evidence="1">
    <location>
        <begin position="135"/>
        <end position="388"/>
    </location>
</feature>
<dbReference type="SUPFAM" id="SSF56322">
    <property type="entry name" value="ADC synthase"/>
    <property type="match status" value="1"/>
</dbReference>